<organism evidence="6 7">
    <name type="scientific">Euroglyphus maynei</name>
    <name type="common">Mayne's house dust mite</name>
    <dbReference type="NCBI Taxonomy" id="6958"/>
    <lineage>
        <taxon>Eukaryota</taxon>
        <taxon>Metazoa</taxon>
        <taxon>Ecdysozoa</taxon>
        <taxon>Arthropoda</taxon>
        <taxon>Chelicerata</taxon>
        <taxon>Arachnida</taxon>
        <taxon>Acari</taxon>
        <taxon>Acariformes</taxon>
        <taxon>Sarcoptiformes</taxon>
        <taxon>Astigmata</taxon>
        <taxon>Psoroptidia</taxon>
        <taxon>Analgoidea</taxon>
        <taxon>Pyroglyphidae</taxon>
        <taxon>Pyroglyphinae</taxon>
        <taxon>Euroglyphus</taxon>
    </lineage>
</organism>
<evidence type="ECO:0000313" key="7">
    <source>
        <dbReference type="Proteomes" id="UP000194236"/>
    </source>
</evidence>
<comment type="caution">
    <text evidence="5">Lacks conserved residue(s) required for the propagation of feature annotation.</text>
</comment>
<evidence type="ECO:0000256" key="4">
    <source>
        <dbReference type="ARBA" id="ARBA00023180"/>
    </source>
</evidence>
<evidence type="ECO:0000256" key="5">
    <source>
        <dbReference type="PROSITE-ProRule" id="PRU00124"/>
    </source>
</evidence>
<dbReference type="GO" id="GO:0005886">
    <property type="term" value="C:plasma membrane"/>
    <property type="evidence" value="ECO:0007669"/>
    <property type="project" value="TreeGrafter"/>
</dbReference>
<dbReference type="InterPro" id="IPR051221">
    <property type="entry name" value="LDLR-related"/>
</dbReference>
<reference evidence="6 7" key="1">
    <citation type="submission" date="2017-03" db="EMBL/GenBank/DDBJ databases">
        <title>Genome Survey of Euroglyphus maynei.</title>
        <authorList>
            <person name="Arlian L.G."/>
            <person name="Morgan M.S."/>
            <person name="Rider S.D."/>
        </authorList>
    </citation>
    <scope>NUCLEOTIDE SEQUENCE [LARGE SCALE GENOMIC DNA]</scope>
    <source>
        <strain evidence="6">Arlian Lab</strain>
        <tissue evidence="6">Whole body</tissue>
    </source>
</reference>
<evidence type="ECO:0000256" key="3">
    <source>
        <dbReference type="ARBA" id="ARBA00023157"/>
    </source>
</evidence>
<keyword evidence="3 5" id="KW-1015">Disulfide bond</keyword>
<sequence length="100" mass="11235">MLSDGETSRDCVDVIECTKGEYQCHTGKCISASLRCNGIPDCPDSSDETDCPICTKNQTICYNHEKLFCLEKWQLCDGINDCAGGFDEICCNHEYEFRCN</sequence>
<dbReference type="SUPFAM" id="SSF57424">
    <property type="entry name" value="LDL receptor-like module"/>
    <property type="match status" value="2"/>
</dbReference>
<dbReference type="InterPro" id="IPR036055">
    <property type="entry name" value="LDL_receptor-like_sf"/>
</dbReference>
<dbReference type="Gene3D" id="4.10.400.10">
    <property type="entry name" value="Low-density Lipoprotein Receptor"/>
    <property type="match status" value="2"/>
</dbReference>
<dbReference type="EMBL" id="MUJZ01032394">
    <property type="protein sequence ID" value="OTF77465.1"/>
    <property type="molecule type" value="Genomic_DNA"/>
</dbReference>
<feature type="disulfide bond" evidence="5">
    <location>
        <begin position="76"/>
        <end position="91"/>
    </location>
</feature>
<dbReference type="PROSITE" id="PS50068">
    <property type="entry name" value="LDLRA_2"/>
    <property type="match status" value="2"/>
</dbReference>
<gene>
    <name evidence="6" type="ORF">BLA29_013204</name>
</gene>
<feature type="disulfide bond" evidence="5">
    <location>
        <begin position="24"/>
        <end position="42"/>
    </location>
</feature>
<accession>A0A1Y3BE57</accession>
<dbReference type="InterPro" id="IPR002172">
    <property type="entry name" value="LDrepeatLR_classA_rpt"/>
</dbReference>
<evidence type="ECO:0000313" key="6">
    <source>
        <dbReference type="EMBL" id="OTF77465.1"/>
    </source>
</evidence>
<dbReference type="PRINTS" id="PR00261">
    <property type="entry name" value="LDLRECEPTOR"/>
</dbReference>
<keyword evidence="4" id="KW-0325">Glycoprotein</keyword>
<dbReference type="OrthoDB" id="6482518at2759"/>
<proteinExistence type="predicted"/>
<name>A0A1Y3BE57_EURMA</name>
<evidence type="ECO:0000256" key="1">
    <source>
        <dbReference type="ARBA" id="ARBA00022729"/>
    </source>
</evidence>
<dbReference type="FunFam" id="4.10.400.10:FF:000034">
    <property type="entry name" value="Low-density lipoprotein receptor-related protein 2"/>
    <property type="match status" value="1"/>
</dbReference>
<dbReference type="GO" id="GO:0043235">
    <property type="term" value="C:receptor complex"/>
    <property type="evidence" value="ECO:0007669"/>
    <property type="project" value="TreeGrafter"/>
</dbReference>
<dbReference type="CDD" id="cd00112">
    <property type="entry name" value="LDLa"/>
    <property type="match status" value="1"/>
</dbReference>
<dbReference type="Proteomes" id="UP000194236">
    <property type="component" value="Unassembled WGS sequence"/>
</dbReference>
<dbReference type="AlphaFoldDB" id="A0A1Y3BE57"/>
<dbReference type="SMART" id="SM00192">
    <property type="entry name" value="LDLa"/>
    <property type="match status" value="2"/>
</dbReference>
<comment type="caution">
    <text evidence="6">The sequence shown here is derived from an EMBL/GenBank/DDBJ whole genome shotgun (WGS) entry which is preliminary data.</text>
</comment>
<keyword evidence="7" id="KW-1185">Reference proteome</keyword>
<dbReference type="Pfam" id="PF00057">
    <property type="entry name" value="Ldl_recept_a"/>
    <property type="match status" value="1"/>
</dbReference>
<keyword evidence="2" id="KW-0677">Repeat</keyword>
<dbReference type="PANTHER" id="PTHR22722">
    <property type="entry name" value="LOW-DENSITY LIPOPROTEIN RECEPTOR-RELATED PROTEIN 2-RELATED"/>
    <property type="match status" value="1"/>
</dbReference>
<evidence type="ECO:0000256" key="2">
    <source>
        <dbReference type="ARBA" id="ARBA00022737"/>
    </source>
</evidence>
<feature type="disulfide bond" evidence="5">
    <location>
        <begin position="36"/>
        <end position="51"/>
    </location>
</feature>
<feature type="disulfide bond" evidence="5">
    <location>
        <begin position="17"/>
        <end position="29"/>
    </location>
</feature>
<keyword evidence="1" id="KW-0732">Signal</keyword>
<feature type="non-terminal residue" evidence="6">
    <location>
        <position position="100"/>
    </location>
</feature>
<protein>
    <submittedName>
        <fullName evidence="6">Uncharacterized protein</fullName>
    </submittedName>
</protein>